<sequence>MGVPGLTALARADAKETRPLKQAEPAEGVPINDRISNLERTVRAAVASEKKTWPKKGALRRFWSFWAFHGCGVLLETACFAGSRRFQ</sequence>
<gene>
    <name evidence="2" type="ORF">DWY99_11085</name>
</gene>
<comment type="caution">
    <text evidence="2">The sequence shown here is derived from an EMBL/GenBank/DDBJ whole genome shotgun (WGS) entry which is preliminary data.</text>
</comment>
<protein>
    <submittedName>
        <fullName evidence="2">Uncharacterized protein</fullName>
    </submittedName>
</protein>
<dbReference type="EMBL" id="QRTC01000050">
    <property type="protein sequence ID" value="RGQ36874.1"/>
    <property type="molecule type" value="Genomic_DNA"/>
</dbReference>
<reference evidence="2 3" key="1">
    <citation type="submission" date="2018-08" db="EMBL/GenBank/DDBJ databases">
        <title>A genome reference for cultivated species of the human gut microbiota.</title>
        <authorList>
            <person name="Zou Y."/>
            <person name="Xue W."/>
            <person name="Luo G."/>
        </authorList>
    </citation>
    <scope>NUCLEOTIDE SEQUENCE [LARGE SCALE GENOMIC DNA]</scope>
    <source>
        <strain evidence="2 3">AF28-26</strain>
    </source>
</reference>
<evidence type="ECO:0000313" key="2">
    <source>
        <dbReference type="EMBL" id="RGQ36874.1"/>
    </source>
</evidence>
<dbReference type="AlphaFoldDB" id="A0A412AVL8"/>
<dbReference type="Proteomes" id="UP000284751">
    <property type="component" value="Unassembled WGS sequence"/>
</dbReference>
<feature type="compositionally biased region" description="Basic and acidic residues" evidence="1">
    <location>
        <begin position="12"/>
        <end position="21"/>
    </location>
</feature>
<organism evidence="2 3">
    <name type="scientific">[Clostridium] leptum</name>
    <dbReference type="NCBI Taxonomy" id="1535"/>
    <lineage>
        <taxon>Bacteria</taxon>
        <taxon>Bacillati</taxon>
        <taxon>Bacillota</taxon>
        <taxon>Clostridia</taxon>
        <taxon>Eubacteriales</taxon>
        <taxon>Oscillospiraceae</taxon>
        <taxon>Oscillospiraceae incertae sedis</taxon>
    </lineage>
</organism>
<evidence type="ECO:0000313" key="3">
    <source>
        <dbReference type="Proteomes" id="UP000284751"/>
    </source>
</evidence>
<name>A0A412AVL8_9FIRM</name>
<evidence type="ECO:0000256" key="1">
    <source>
        <dbReference type="SAM" id="MobiDB-lite"/>
    </source>
</evidence>
<proteinExistence type="predicted"/>
<accession>A0A412AVL8</accession>
<feature type="region of interest" description="Disordered" evidence="1">
    <location>
        <begin position="1"/>
        <end position="28"/>
    </location>
</feature>